<dbReference type="InterPro" id="IPR051612">
    <property type="entry name" value="Teichoic_Acid_Biosynth"/>
</dbReference>
<dbReference type="GO" id="GO:0005886">
    <property type="term" value="C:plasma membrane"/>
    <property type="evidence" value="ECO:0007669"/>
    <property type="project" value="UniProtKB-SubCell"/>
</dbReference>
<evidence type="ECO:0000256" key="5">
    <source>
        <dbReference type="ARBA" id="ARBA00022944"/>
    </source>
</evidence>
<keyword evidence="8" id="KW-1185">Reference proteome</keyword>
<dbReference type="InterPro" id="IPR043148">
    <property type="entry name" value="TagF_C"/>
</dbReference>
<keyword evidence="3" id="KW-1003">Cell membrane</keyword>
<comment type="subcellular location">
    <subcellularLocation>
        <location evidence="1">Cell membrane</location>
        <topology evidence="1">Peripheral membrane protein</topology>
    </subcellularLocation>
</comment>
<reference evidence="8" key="1">
    <citation type="submission" date="2015-04" db="EMBL/GenBank/DDBJ databases">
        <authorList>
            <person name="Schardt J."/>
            <person name="Mueller-Herbst S."/>
            <person name="Scherer S."/>
            <person name="Huptas C."/>
        </authorList>
    </citation>
    <scope>NUCLEOTIDE SEQUENCE [LARGE SCALE GENOMIC DNA]</scope>
    <source>
        <strain evidence="8">Kiel-L1</strain>
    </source>
</reference>
<dbReference type="InterPro" id="IPR043149">
    <property type="entry name" value="TagF_N"/>
</dbReference>
<comment type="caution">
    <text evidence="7">The sequence shown here is derived from an EMBL/GenBank/DDBJ whole genome shotgun (WGS) entry which is preliminary data.</text>
</comment>
<evidence type="ECO:0000313" key="7">
    <source>
        <dbReference type="EMBL" id="RDW99475.1"/>
    </source>
</evidence>
<dbReference type="PANTHER" id="PTHR37316:SF2">
    <property type="entry name" value="TEICHOIC ACID RIBITOL-PHOSPHATE POLYMERASE TARK"/>
    <property type="match status" value="1"/>
</dbReference>
<dbReference type="Gene3D" id="3.40.50.11820">
    <property type="match status" value="1"/>
</dbReference>
<name>A0A3D8TNT7_9LIST</name>
<evidence type="ECO:0000256" key="1">
    <source>
        <dbReference type="ARBA" id="ARBA00004202"/>
    </source>
</evidence>
<dbReference type="Proteomes" id="UP000257055">
    <property type="component" value="Unassembled WGS sequence"/>
</dbReference>
<protein>
    <recommendedName>
        <fullName evidence="9">CDP-glycerol:glycerophosphate glycerophosphotransferase</fullName>
    </recommendedName>
</protein>
<comment type="similarity">
    <text evidence="2">Belongs to the CDP-glycerol glycerophosphotransferase family.</text>
</comment>
<dbReference type="AlphaFoldDB" id="A0A3D8TNT7"/>
<dbReference type="RefSeq" id="WP_115753864.1">
    <property type="nucleotide sequence ID" value="NZ_LARY01000003.1"/>
</dbReference>
<dbReference type="SUPFAM" id="SSF53756">
    <property type="entry name" value="UDP-Glycosyltransferase/glycogen phosphorylase"/>
    <property type="match status" value="1"/>
</dbReference>
<dbReference type="GO" id="GO:0047355">
    <property type="term" value="F:CDP-glycerol glycerophosphotransferase activity"/>
    <property type="evidence" value="ECO:0007669"/>
    <property type="project" value="InterPro"/>
</dbReference>
<organism evidence="7 8">
    <name type="scientific">Listeria kieliensis</name>
    <dbReference type="NCBI Taxonomy" id="1621700"/>
    <lineage>
        <taxon>Bacteria</taxon>
        <taxon>Bacillati</taxon>
        <taxon>Bacillota</taxon>
        <taxon>Bacilli</taxon>
        <taxon>Bacillales</taxon>
        <taxon>Listeriaceae</taxon>
        <taxon>Listeria</taxon>
    </lineage>
</organism>
<dbReference type="Gene3D" id="3.40.50.12580">
    <property type="match status" value="1"/>
</dbReference>
<keyword evidence="4" id="KW-0808">Transferase</keyword>
<evidence type="ECO:0000313" key="8">
    <source>
        <dbReference type="Proteomes" id="UP000257055"/>
    </source>
</evidence>
<sequence>MKRWEVLLLKGLFSVEYLVLACLLPYRRNMITFVSSRSDEMTVGMKILYEEMKENKEVDVRTCIYGRNKKRLSKFYKAIRSVYLIARSGIVIVDDHFYPLNALAIKFKRNKVIQIWHAAGELKKFGNSLNKVKTYIPHKNYDFVCVNQMKDIPFYAQALGVEKSQVRVTGSLQLYVQTLHDKACENRIIYAPTYRNGEHASCLSMAEELVSEFEKAETGYELILSLHPYLEGEKNEKLQHYISKQDIHSFLSEGAILITDYSSLILDFSYFERPILILAPDFEAYKSNPGFFDEQFYAKYNLPMFASASELIQQLKSAGAKIDSQPAKKIKQEEFSRQTIDAKNNVLQLINCLQLEEERQVYDGFRQRGKKHSSNTQ</sequence>
<keyword evidence="6" id="KW-0472">Membrane</keyword>
<evidence type="ECO:0000256" key="3">
    <source>
        <dbReference type="ARBA" id="ARBA00022475"/>
    </source>
</evidence>
<dbReference type="PANTHER" id="PTHR37316">
    <property type="entry name" value="TEICHOIC ACID GLYCEROL-PHOSPHATE PRIMASE"/>
    <property type="match status" value="1"/>
</dbReference>
<gene>
    <name evidence="7" type="ORF">UR08_11645</name>
</gene>
<dbReference type="Pfam" id="PF04464">
    <property type="entry name" value="Glyphos_transf"/>
    <property type="match status" value="1"/>
</dbReference>
<proteinExistence type="inferred from homology"/>
<evidence type="ECO:0000256" key="4">
    <source>
        <dbReference type="ARBA" id="ARBA00022679"/>
    </source>
</evidence>
<keyword evidence="5" id="KW-0777">Teichoic acid biosynthesis</keyword>
<evidence type="ECO:0000256" key="6">
    <source>
        <dbReference type="ARBA" id="ARBA00023136"/>
    </source>
</evidence>
<evidence type="ECO:0008006" key="9">
    <source>
        <dbReference type="Google" id="ProtNLM"/>
    </source>
</evidence>
<dbReference type="EMBL" id="LARY01000003">
    <property type="protein sequence ID" value="RDW99475.1"/>
    <property type="molecule type" value="Genomic_DNA"/>
</dbReference>
<evidence type="ECO:0000256" key="2">
    <source>
        <dbReference type="ARBA" id="ARBA00010488"/>
    </source>
</evidence>
<accession>A0A3D8TNT7</accession>
<dbReference type="InterPro" id="IPR007554">
    <property type="entry name" value="Glycerophosphate_synth"/>
</dbReference>
<dbReference type="GO" id="GO:0019350">
    <property type="term" value="P:teichoic acid biosynthetic process"/>
    <property type="evidence" value="ECO:0007669"/>
    <property type="project" value="UniProtKB-KW"/>
</dbReference>